<feature type="domain" description="Solute-binding protein family 3/N-terminal" evidence="3">
    <location>
        <begin position="76"/>
        <end position="300"/>
    </location>
</feature>
<dbReference type="RefSeq" id="WP_308453000.1">
    <property type="nucleotide sequence ID" value="NZ_JAJEQR010000010.1"/>
</dbReference>
<comment type="caution">
    <text evidence="4">The sequence shown here is derived from an EMBL/GenBank/DDBJ whole genome shotgun (WGS) entry which is preliminary data.</text>
</comment>
<dbReference type="Proteomes" id="UP001198182">
    <property type="component" value="Unassembled WGS sequence"/>
</dbReference>
<dbReference type="Pfam" id="PF00497">
    <property type="entry name" value="SBP_bac_3"/>
    <property type="match status" value="1"/>
</dbReference>
<evidence type="ECO:0000256" key="2">
    <source>
        <dbReference type="SAM" id="SignalP"/>
    </source>
</evidence>
<name>A0AAE3E8U1_9FIRM</name>
<keyword evidence="5" id="KW-1185">Reference proteome</keyword>
<dbReference type="CDD" id="cd13530">
    <property type="entry name" value="PBP2_peptides_like"/>
    <property type="match status" value="1"/>
</dbReference>
<evidence type="ECO:0000256" key="1">
    <source>
        <dbReference type="ARBA" id="ARBA00022729"/>
    </source>
</evidence>
<evidence type="ECO:0000313" key="5">
    <source>
        <dbReference type="Proteomes" id="UP001198182"/>
    </source>
</evidence>
<dbReference type="AlphaFoldDB" id="A0AAE3E8U1"/>
<dbReference type="EMBL" id="JAJEQR010000010">
    <property type="protein sequence ID" value="MCC2230294.1"/>
    <property type="molecule type" value="Genomic_DNA"/>
</dbReference>
<dbReference type="PANTHER" id="PTHR35936:SF17">
    <property type="entry name" value="ARGININE-BINDING EXTRACELLULAR PROTEIN ARTP"/>
    <property type="match status" value="1"/>
</dbReference>
<dbReference type="SMART" id="SM00062">
    <property type="entry name" value="PBPb"/>
    <property type="match status" value="1"/>
</dbReference>
<dbReference type="PANTHER" id="PTHR35936">
    <property type="entry name" value="MEMBRANE-BOUND LYTIC MUREIN TRANSGLYCOSYLASE F"/>
    <property type="match status" value="1"/>
</dbReference>
<sequence length="300" mass="30728">MKKLMAMAMAGMMVLSMAACGSSSSTDTTAAAADTTAAAADTTAAAASEAGSTAAATAGTDDAQAVVTAKTVSDGKLIVATEAGFAPYEYMVGDQVVGVDMDIAQAIADKLGVELEIQNMDFDACIPAVAGGKVDIVAAGLSVDPERAEQVDFSTNYVDSTEVVVVNAAAPAVTEATGEALAGKVVGVQQGNIADLWVSNADNTVPGEVMRYTKFAQAGEDLKNSKIDCIVMDELPAKELVESSNGALTILEGDPLFVDQYAIAVQKGNSEMLDVVNSVIKELQDNGKMDEIIASHSQAK</sequence>
<keyword evidence="1 2" id="KW-0732">Signal</keyword>
<gene>
    <name evidence="4" type="ORF">LKD81_04670</name>
</gene>
<dbReference type="SUPFAM" id="SSF53850">
    <property type="entry name" value="Periplasmic binding protein-like II"/>
    <property type="match status" value="1"/>
</dbReference>
<dbReference type="PROSITE" id="PS51257">
    <property type="entry name" value="PROKAR_LIPOPROTEIN"/>
    <property type="match status" value="1"/>
</dbReference>
<proteinExistence type="predicted"/>
<dbReference type="Gene3D" id="3.40.190.10">
    <property type="entry name" value="Periplasmic binding protein-like II"/>
    <property type="match status" value="2"/>
</dbReference>
<protein>
    <submittedName>
        <fullName evidence="4">ABC transporter substrate-binding protein</fullName>
    </submittedName>
</protein>
<accession>A0AAE3E8U1</accession>
<reference evidence="4" key="1">
    <citation type="submission" date="2021-10" db="EMBL/GenBank/DDBJ databases">
        <title>Anaerobic single-cell dispensing facilitates the cultivation of human gut bacteria.</title>
        <authorList>
            <person name="Afrizal A."/>
        </authorList>
    </citation>
    <scope>NUCLEOTIDE SEQUENCE</scope>
    <source>
        <strain evidence="4">CLA-AA-H215</strain>
    </source>
</reference>
<evidence type="ECO:0000313" key="4">
    <source>
        <dbReference type="EMBL" id="MCC2230294.1"/>
    </source>
</evidence>
<feature type="chain" id="PRO_5042133020" evidence="2">
    <location>
        <begin position="19"/>
        <end position="300"/>
    </location>
</feature>
<dbReference type="InterPro" id="IPR001638">
    <property type="entry name" value="Solute-binding_3/MltF_N"/>
</dbReference>
<evidence type="ECO:0000259" key="3">
    <source>
        <dbReference type="SMART" id="SM00062"/>
    </source>
</evidence>
<organism evidence="4 5">
    <name type="scientific">Hominifimenecus microfluidus</name>
    <dbReference type="NCBI Taxonomy" id="2885348"/>
    <lineage>
        <taxon>Bacteria</taxon>
        <taxon>Bacillati</taxon>
        <taxon>Bacillota</taxon>
        <taxon>Clostridia</taxon>
        <taxon>Lachnospirales</taxon>
        <taxon>Lachnospiraceae</taxon>
        <taxon>Hominifimenecus</taxon>
    </lineage>
</organism>
<feature type="signal peptide" evidence="2">
    <location>
        <begin position="1"/>
        <end position="18"/>
    </location>
</feature>